<reference evidence="3" key="1">
    <citation type="submission" date="2018-05" db="EMBL/GenBank/DDBJ databases">
        <authorList>
            <person name="Hao L."/>
        </authorList>
    </citation>
    <scope>NUCLEOTIDE SEQUENCE [LARGE SCALE GENOMIC DNA]</scope>
</reference>
<dbReference type="SUPFAM" id="SSF52540">
    <property type="entry name" value="P-loop containing nucleoside triphosphate hydrolases"/>
    <property type="match status" value="1"/>
</dbReference>
<dbReference type="Gene3D" id="3.40.50.300">
    <property type="entry name" value="P-loop containing nucleotide triphosphate hydrolases"/>
    <property type="match status" value="1"/>
</dbReference>
<gene>
    <name evidence="2" type="ORF">BARAN1_1247</name>
</gene>
<dbReference type="InterPro" id="IPR041698">
    <property type="entry name" value="Methyltransf_25"/>
</dbReference>
<dbReference type="Proteomes" id="UP000249818">
    <property type="component" value="Chromosome BARAN1"/>
</dbReference>
<dbReference type="InterPro" id="IPR027417">
    <property type="entry name" value="P-loop_NTPase"/>
</dbReference>
<protein>
    <submittedName>
        <fullName evidence="2">Nucleoside-triphosphatase THEP1 (Modular protein)</fullName>
    </submittedName>
</protein>
<proteinExistence type="predicted"/>
<dbReference type="OrthoDB" id="465705at2"/>
<name>A0A2X3L2A1_9BACT</name>
<dbReference type="RefSeq" id="WP_122031659.1">
    <property type="nucleotide sequence ID" value="NZ_LS483254.1"/>
</dbReference>
<dbReference type="SUPFAM" id="SSF53335">
    <property type="entry name" value="S-adenosyl-L-methionine-dependent methyltransferases"/>
    <property type="match status" value="1"/>
</dbReference>
<dbReference type="EMBL" id="LS483254">
    <property type="protein sequence ID" value="SQD93269.1"/>
    <property type="molecule type" value="Genomic_DNA"/>
</dbReference>
<dbReference type="GO" id="GO:0017111">
    <property type="term" value="F:ribonucleoside triphosphate phosphatase activity"/>
    <property type="evidence" value="ECO:0007669"/>
    <property type="project" value="InterPro"/>
</dbReference>
<dbReference type="Pfam" id="PF13649">
    <property type="entry name" value="Methyltransf_25"/>
    <property type="match status" value="1"/>
</dbReference>
<sequence>MSGDLLGAALAARAGARAMVLTGGIGVGKTRAVLTLAGDLRRQHLRVGGVASPWALVGGETVGYRVRDLTTGEEHPLCSRPAPGLPSCRFTFSPEGLAFANAVLARATREAEVIVVDEVGPLELSGGGFTPGLRAALGSPAFLILTTRPALVDEVRAWAGLAGVPTIELGERPPALRTLAETQHLFDAAAEHCARPTGSTGPLTGYADSLARAATLVTIAPGERILDIGIGTGAFACRVAVPGVEVWGVDPSPTMLTRCQKEHPDYHLREGHFLALPVPDGAFHAVLSSFAFHHLAPTEYEPAFAEITRVLEPGRRFALLDILFTTEQAREEARVILGDLWDDEETYPLTAEVVQAAESAGAVDVAPHRVGRLHWAITGTRPHSPVSRARRSPAA</sequence>
<dbReference type="InterPro" id="IPR004948">
    <property type="entry name" value="Nuc-triphosphatase_THEP1"/>
</dbReference>
<organism evidence="2 3">
    <name type="scientific">Candidatus Bipolaricaulis anaerobius</name>
    <dbReference type="NCBI Taxonomy" id="2026885"/>
    <lineage>
        <taxon>Bacteria</taxon>
        <taxon>Candidatus Bipolaricaulota</taxon>
        <taxon>Candidatus Bipolaricaulia</taxon>
        <taxon>Candidatus Bipolaricaulales</taxon>
        <taxon>Candidatus Bipolaricaulaceae</taxon>
        <taxon>Candidatus Bipolaricaulis</taxon>
    </lineage>
</organism>
<accession>A0A2X3L2A1</accession>
<feature type="domain" description="Methyltransferase" evidence="1">
    <location>
        <begin position="225"/>
        <end position="314"/>
    </location>
</feature>
<dbReference type="PANTHER" id="PTHR43591">
    <property type="entry name" value="METHYLTRANSFERASE"/>
    <property type="match status" value="1"/>
</dbReference>
<evidence type="ECO:0000313" key="3">
    <source>
        <dbReference type="Proteomes" id="UP000249818"/>
    </source>
</evidence>
<dbReference type="AlphaFoldDB" id="A0A2X3L2A1"/>
<dbReference type="Gene3D" id="3.40.50.150">
    <property type="entry name" value="Vaccinia Virus protein VP39"/>
    <property type="match status" value="1"/>
</dbReference>
<evidence type="ECO:0000313" key="2">
    <source>
        <dbReference type="EMBL" id="SQD93269.1"/>
    </source>
</evidence>
<dbReference type="KEGG" id="bana:BARAN1_1247"/>
<dbReference type="InterPro" id="IPR029063">
    <property type="entry name" value="SAM-dependent_MTases_sf"/>
</dbReference>
<dbReference type="Pfam" id="PF03266">
    <property type="entry name" value="NTPase_1"/>
    <property type="match status" value="1"/>
</dbReference>
<evidence type="ECO:0000259" key="1">
    <source>
        <dbReference type="Pfam" id="PF13649"/>
    </source>
</evidence>
<keyword evidence="3" id="KW-1185">Reference proteome</keyword>
<dbReference type="CDD" id="cd02440">
    <property type="entry name" value="AdoMet_MTases"/>
    <property type="match status" value="1"/>
</dbReference>